<keyword evidence="4" id="KW-0964">Secreted</keyword>
<feature type="non-terminal residue" evidence="9">
    <location>
        <position position="315"/>
    </location>
</feature>
<evidence type="ECO:0000256" key="6">
    <source>
        <dbReference type="ARBA" id="ARBA00023026"/>
    </source>
</evidence>
<name>A0A225URU0_9STRA</name>
<comment type="subcellular location">
    <subcellularLocation>
        <location evidence="1">Host cell</location>
    </subcellularLocation>
    <subcellularLocation>
        <location evidence="2">Secreted</location>
    </subcellularLocation>
</comment>
<sequence>MRSTGLVGFIFFVSIAFSDADTLVTNSNVLRPNTVSWTKSQAESETGVSNIRFLRTRSIAENEERAGLSVPIVEKVKTVLSSSKVPVTPEQLQKWLNNDKSADAVFTRLHLHQAGKRLFSNPQFATWLQYADDLSAKHPTKDIPAIGTLSRQYDDKTLYKMIKVAKMAPTTKELATKLQAEQLQHWVSTRKSADDVFRLFKLDKAGRTIFSNPEFVTWTKYVDDLNAKHPEEPTSMVPTLTKYFNDDDTVFKMIETAKGVEETKNIATKVETEWLVSWLQSRKTPFNALNDLKLANSANTLLESPRFSTWVKYLD</sequence>
<dbReference type="EMBL" id="NBNE01012391">
    <property type="protein sequence ID" value="OWY95875.1"/>
    <property type="molecule type" value="Genomic_DNA"/>
</dbReference>
<evidence type="ECO:0000256" key="1">
    <source>
        <dbReference type="ARBA" id="ARBA00004340"/>
    </source>
</evidence>
<dbReference type="GO" id="GO:0043657">
    <property type="term" value="C:host cell"/>
    <property type="evidence" value="ECO:0007669"/>
    <property type="project" value="UniProtKB-SubCell"/>
</dbReference>
<keyword evidence="6" id="KW-0843">Virulence</keyword>
<evidence type="ECO:0000256" key="3">
    <source>
        <dbReference type="ARBA" id="ARBA00010400"/>
    </source>
</evidence>
<dbReference type="OrthoDB" id="127322at2759"/>
<evidence type="ECO:0000256" key="2">
    <source>
        <dbReference type="ARBA" id="ARBA00004613"/>
    </source>
</evidence>
<proteinExistence type="inferred from homology"/>
<protein>
    <submittedName>
        <fullName evidence="9">Avirulence (Avh) protein</fullName>
    </submittedName>
</protein>
<comment type="caution">
    <text evidence="9">The sequence shown here is derived from an EMBL/GenBank/DDBJ whole genome shotgun (WGS) entry which is preliminary data.</text>
</comment>
<feature type="domain" description="RxLR effector PexRD54 WY" evidence="8">
    <location>
        <begin position="181"/>
        <end position="222"/>
    </location>
</feature>
<evidence type="ECO:0000313" key="10">
    <source>
        <dbReference type="Proteomes" id="UP000198211"/>
    </source>
</evidence>
<organism evidence="9 10">
    <name type="scientific">Phytophthora megakarya</name>
    <dbReference type="NCBI Taxonomy" id="4795"/>
    <lineage>
        <taxon>Eukaryota</taxon>
        <taxon>Sar</taxon>
        <taxon>Stramenopiles</taxon>
        <taxon>Oomycota</taxon>
        <taxon>Peronosporomycetes</taxon>
        <taxon>Peronosporales</taxon>
        <taxon>Peronosporaceae</taxon>
        <taxon>Phytophthora</taxon>
    </lineage>
</organism>
<dbReference type="Pfam" id="PF22748">
    <property type="entry name" value="PexRD54_WY"/>
    <property type="match status" value="2"/>
</dbReference>
<dbReference type="GO" id="GO:0005576">
    <property type="term" value="C:extracellular region"/>
    <property type="evidence" value="ECO:0007669"/>
    <property type="project" value="UniProtKB-SubCell"/>
</dbReference>
<gene>
    <name evidence="9" type="ORF">PHMEG_00034005</name>
</gene>
<evidence type="ECO:0000259" key="8">
    <source>
        <dbReference type="Pfam" id="PF22748"/>
    </source>
</evidence>
<accession>A0A225URU0</accession>
<dbReference type="InterPro" id="IPR054463">
    <property type="entry name" value="PexRD54_WY"/>
</dbReference>
<dbReference type="AlphaFoldDB" id="A0A225URU0"/>
<keyword evidence="10" id="KW-1185">Reference proteome</keyword>
<dbReference type="Proteomes" id="UP000198211">
    <property type="component" value="Unassembled WGS sequence"/>
</dbReference>
<feature type="domain" description="RxLR effector PexRD54 WY" evidence="8">
    <location>
        <begin position="90"/>
        <end position="130"/>
    </location>
</feature>
<evidence type="ECO:0000256" key="7">
    <source>
        <dbReference type="SAM" id="SignalP"/>
    </source>
</evidence>
<evidence type="ECO:0000256" key="5">
    <source>
        <dbReference type="ARBA" id="ARBA00022729"/>
    </source>
</evidence>
<feature type="signal peptide" evidence="7">
    <location>
        <begin position="1"/>
        <end position="20"/>
    </location>
</feature>
<reference evidence="10" key="1">
    <citation type="submission" date="2017-03" db="EMBL/GenBank/DDBJ databases">
        <title>Phytopthora megakarya and P. palmivora, two closely related causual agents of cacao black pod achieved similar genome size and gene model numbers by different mechanisms.</title>
        <authorList>
            <person name="Ali S."/>
            <person name="Shao J."/>
            <person name="Larry D.J."/>
            <person name="Kronmiller B."/>
            <person name="Shen D."/>
            <person name="Strem M.D."/>
            <person name="Melnick R.L."/>
            <person name="Guiltinan M.J."/>
            <person name="Tyler B.M."/>
            <person name="Meinhardt L.W."/>
            <person name="Bailey B.A."/>
        </authorList>
    </citation>
    <scope>NUCLEOTIDE SEQUENCE [LARGE SCALE GENOMIC DNA]</scope>
    <source>
        <strain evidence="10">zdho120</strain>
    </source>
</reference>
<evidence type="ECO:0000313" key="9">
    <source>
        <dbReference type="EMBL" id="OWY95875.1"/>
    </source>
</evidence>
<comment type="similarity">
    <text evidence="3">Belongs to the RxLR effector family.</text>
</comment>
<feature type="chain" id="PRO_5012556258" evidence="7">
    <location>
        <begin position="21"/>
        <end position="315"/>
    </location>
</feature>
<evidence type="ECO:0000256" key="4">
    <source>
        <dbReference type="ARBA" id="ARBA00022525"/>
    </source>
</evidence>
<keyword evidence="5 7" id="KW-0732">Signal</keyword>